<dbReference type="CDD" id="cd03442">
    <property type="entry name" value="BFIT_BACH"/>
    <property type="match status" value="1"/>
</dbReference>
<keyword evidence="2 3" id="KW-0378">Hydrolase</keyword>
<protein>
    <submittedName>
        <fullName evidence="5">Acyl-CoA hydrolase</fullName>
    </submittedName>
</protein>
<dbReference type="InterPro" id="IPR040170">
    <property type="entry name" value="Cytosol_ACT"/>
</dbReference>
<dbReference type="PATRIC" id="fig|1423740.3.peg.521"/>
<comment type="similarity">
    <text evidence="1">Belongs to the acyl coenzyme A hydrolase family.</text>
</comment>
<gene>
    <name evidence="5" type="ORF">FC36_GL000481</name>
</gene>
<sequence>MPKTLTCKQTLAITNHRILNGDLNEHGTLFGGRLMEILDATASVTAQRACRSHLVTAALDNVQFIAPFTLDDAMCIETYLTGSGTRSMEVFVKIIGEKMLTGERFLGATAFITFVATDDDVTIPAVKPESDEEIYLCRGYSKRKQQRQLNYQAQKDMKQHLSLKQPWL</sequence>
<dbReference type="InterPro" id="IPR029069">
    <property type="entry name" value="HotDog_dom_sf"/>
</dbReference>
<dbReference type="InterPro" id="IPR033120">
    <property type="entry name" value="HOTDOG_ACOT"/>
</dbReference>
<dbReference type="PROSITE" id="PS51770">
    <property type="entry name" value="HOTDOG_ACOT"/>
    <property type="match status" value="1"/>
</dbReference>
<dbReference type="EMBL" id="AZFH01000102">
    <property type="protein sequence ID" value="KRL79446.1"/>
    <property type="molecule type" value="Genomic_DNA"/>
</dbReference>
<dbReference type="GO" id="GO:0005829">
    <property type="term" value="C:cytosol"/>
    <property type="evidence" value="ECO:0007669"/>
    <property type="project" value="TreeGrafter"/>
</dbReference>
<dbReference type="GO" id="GO:0009062">
    <property type="term" value="P:fatty acid catabolic process"/>
    <property type="evidence" value="ECO:0007669"/>
    <property type="project" value="TreeGrafter"/>
</dbReference>
<evidence type="ECO:0000256" key="2">
    <source>
        <dbReference type="ARBA" id="ARBA00022801"/>
    </source>
</evidence>
<dbReference type="RefSeq" id="WP_023859895.1">
    <property type="nucleotide sequence ID" value="NZ_AZFH01000102.1"/>
</dbReference>
<evidence type="ECO:0000256" key="1">
    <source>
        <dbReference type="ARBA" id="ARBA00010458"/>
    </source>
</evidence>
<reference evidence="5 6" key="1">
    <citation type="journal article" date="2015" name="Genome Announc.">
        <title>Expanding the biotechnology potential of lactobacilli through comparative genomics of 213 strains and associated genera.</title>
        <authorList>
            <person name="Sun Z."/>
            <person name="Harris H.M."/>
            <person name="McCann A."/>
            <person name="Guo C."/>
            <person name="Argimon S."/>
            <person name="Zhang W."/>
            <person name="Yang X."/>
            <person name="Jeffery I.B."/>
            <person name="Cooney J.C."/>
            <person name="Kagawa T.F."/>
            <person name="Liu W."/>
            <person name="Song Y."/>
            <person name="Salvetti E."/>
            <person name="Wrobel A."/>
            <person name="Rasinkangas P."/>
            <person name="Parkhill J."/>
            <person name="Rea M.C."/>
            <person name="O'Sullivan O."/>
            <person name="Ritari J."/>
            <person name="Douillard F.P."/>
            <person name="Paul Ross R."/>
            <person name="Yang R."/>
            <person name="Briner A.E."/>
            <person name="Felis G.E."/>
            <person name="de Vos W.M."/>
            <person name="Barrangou R."/>
            <person name="Klaenhammer T.R."/>
            <person name="Caufield P.W."/>
            <person name="Cui Y."/>
            <person name="Zhang H."/>
            <person name="O'Toole P.W."/>
        </authorList>
    </citation>
    <scope>NUCLEOTIDE SEQUENCE [LARGE SCALE GENOMIC DNA]</scope>
    <source>
        <strain evidence="5 6">DSM 15833</strain>
    </source>
</reference>
<dbReference type="STRING" id="1423740.FC36_GL000481"/>
<dbReference type="OrthoDB" id="9791628at2"/>
<dbReference type="Pfam" id="PF03061">
    <property type="entry name" value="4HBT"/>
    <property type="match status" value="1"/>
</dbReference>
<evidence type="ECO:0000259" key="4">
    <source>
        <dbReference type="PROSITE" id="PS51770"/>
    </source>
</evidence>
<dbReference type="InterPro" id="IPR006683">
    <property type="entry name" value="Thioestr_dom"/>
</dbReference>
<comment type="caution">
    <text evidence="5">The sequence shown here is derived from an EMBL/GenBank/DDBJ whole genome shotgun (WGS) entry which is preliminary data.</text>
</comment>
<proteinExistence type="inferred from homology"/>
<feature type="domain" description="HotDog ACOT-type" evidence="4">
    <location>
        <begin position="8"/>
        <end position="120"/>
    </location>
</feature>
<dbReference type="Gene3D" id="3.10.129.10">
    <property type="entry name" value="Hotdog Thioesterase"/>
    <property type="match status" value="1"/>
</dbReference>
<dbReference type="GO" id="GO:0006637">
    <property type="term" value="P:acyl-CoA metabolic process"/>
    <property type="evidence" value="ECO:0007669"/>
    <property type="project" value="TreeGrafter"/>
</dbReference>
<name>A0A0R1TEA1_9LACO</name>
<dbReference type="PANTHER" id="PTHR11049">
    <property type="entry name" value="ACYL COENZYME A THIOESTER HYDROLASE"/>
    <property type="match status" value="1"/>
</dbReference>
<dbReference type="AlphaFoldDB" id="A0A0R1TEA1"/>
<evidence type="ECO:0000313" key="5">
    <source>
        <dbReference type="EMBL" id="KRL79446.1"/>
    </source>
</evidence>
<dbReference type="PANTHER" id="PTHR11049:SF24">
    <property type="entry name" value="CYTOSOLIC ACYL COENZYME A THIOESTER HYDROLASE"/>
    <property type="match status" value="1"/>
</dbReference>
<dbReference type="SUPFAM" id="SSF54637">
    <property type="entry name" value="Thioesterase/thiol ester dehydrase-isomerase"/>
    <property type="match status" value="1"/>
</dbReference>
<dbReference type="GO" id="GO:0052816">
    <property type="term" value="F:long-chain fatty acyl-CoA hydrolase activity"/>
    <property type="evidence" value="ECO:0007669"/>
    <property type="project" value="TreeGrafter"/>
</dbReference>
<organism evidence="5 6">
    <name type="scientific">Ligilactobacillus equi DSM 15833 = JCM 10991</name>
    <dbReference type="NCBI Taxonomy" id="1423740"/>
    <lineage>
        <taxon>Bacteria</taxon>
        <taxon>Bacillati</taxon>
        <taxon>Bacillota</taxon>
        <taxon>Bacilli</taxon>
        <taxon>Lactobacillales</taxon>
        <taxon>Lactobacillaceae</taxon>
        <taxon>Ligilactobacillus</taxon>
    </lineage>
</organism>
<dbReference type="Proteomes" id="UP000051048">
    <property type="component" value="Unassembled WGS sequence"/>
</dbReference>
<evidence type="ECO:0000256" key="3">
    <source>
        <dbReference type="PROSITE-ProRule" id="PRU01106"/>
    </source>
</evidence>
<evidence type="ECO:0000313" key="6">
    <source>
        <dbReference type="Proteomes" id="UP000051048"/>
    </source>
</evidence>
<accession>A0A0R1TEA1</accession>